<dbReference type="AlphaFoldDB" id="A0A229SNN8"/>
<dbReference type="Proteomes" id="UP000215199">
    <property type="component" value="Unassembled WGS sequence"/>
</dbReference>
<dbReference type="InterPro" id="IPR032710">
    <property type="entry name" value="NTF2-like_dom_sf"/>
</dbReference>
<dbReference type="RefSeq" id="WP_093953216.1">
    <property type="nucleotide sequence ID" value="NZ_NMUL01000060.1"/>
</dbReference>
<organism evidence="2 3">
    <name type="scientific">Amycolatopsis vastitatis</name>
    <dbReference type="NCBI Taxonomy" id="1905142"/>
    <lineage>
        <taxon>Bacteria</taxon>
        <taxon>Bacillati</taxon>
        <taxon>Actinomycetota</taxon>
        <taxon>Actinomycetes</taxon>
        <taxon>Pseudonocardiales</taxon>
        <taxon>Pseudonocardiaceae</taxon>
        <taxon>Amycolatopsis</taxon>
    </lineage>
</organism>
<dbReference type="OrthoDB" id="4774268at2"/>
<name>A0A229SNN8_9PSEU</name>
<reference evidence="3" key="1">
    <citation type="submission" date="2017-07" db="EMBL/GenBank/DDBJ databases">
        <title>Comparative genome mining reveals phylogenetic distribution patterns of secondary metabolites in Amycolatopsis.</title>
        <authorList>
            <person name="Adamek M."/>
            <person name="Alanjary M."/>
            <person name="Sales-Ortells H."/>
            <person name="Goodfellow M."/>
            <person name="Bull A.T."/>
            <person name="Kalinowski J."/>
            <person name="Ziemert N."/>
        </authorList>
    </citation>
    <scope>NUCLEOTIDE SEQUENCE [LARGE SCALE GENOMIC DNA]</scope>
    <source>
        <strain evidence="3">H5</strain>
    </source>
</reference>
<evidence type="ECO:0000256" key="1">
    <source>
        <dbReference type="SAM" id="MobiDB-lite"/>
    </source>
</evidence>
<protein>
    <recommendedName>
        <fullName evidence="4">SnoaL-like domain-containing protein</fullName>
    </recommendedName>
</protein>
<sequence>MTAFPREELDEMVRRWLDANERCEKTGDWQPLAEMYTTDATYGWHNGPDDEFMAVGRDEIRDHALGTEMYGLDGWTYPYQKVLIDDQAGEVVGFWKQVADARRPDGSPYVVAGIGGSWFRYAGDWQWSWQRDFYDFGNAAALFMEMIKDGSLSDGMRKRIERAAAPQPGHHPRGQSPVGIW</sequence>
<evidence type="ECO:0000313" key="3">
    <source>
        <dbReference type="Proteomes" id="UP000215199"/>
    </source>
</evidence>
<dbReference type="Gene3D" id="3.10.450.50">
    <property type="match status" value="1"/>
</dbReference>
<proteinExistence type="predicted"/>
<evidence type="ECO:0000313" key="2">
    <source>
        <dbReference type="EMBL" id="OXM60460.1"/>
    </source>
</evidence>
<evidence type="ECO:0008006" key="4">
    <source>
        <dbReference type="Google" id="ProtNLM"/>
    </source>
</evidence>
<gene>
    <name evidence="2" type="ORF">CF165_42280</name>
</gene>
<accession>A0A229SNN8</accession>
<comment type="caution">
    <text evidence="2">The sequence shown here is derived from an EMBL/GenBank/DDBJ whole genome shotgun (WGS) entry which is preliminary data.</text>
</comment>
<dbReference type="SUPFAM" id="SSF54427">
    <property type="entry name" value="NTF2-like"/>
    <property type="match status" value="1"/>
</dbReference>
<feature type="region of interest" description="Disordered" evidence="1">
    <location>
        <begin position="162"/>
        <end position="181"/>
    </location>
</feature>
<keyword evidence="3" id="KW-1185">Reference proteome</keyword>
<dbReference type="EMBL" id="NMUL01000060">
    <property type="protein sequence ID" value="OXM60460.1"/>
    <property type="molecule type" value="Genomic_DNA"/>
</dbReference>